<evidence type="ECO:0000313" key="2">
    <source>
        <dbReference type="EMBL" id="TWV99159.1"/>
    </source>
</evidence>
<keyword evidence="3" id="KW-1185">Reference proteome</keyword>
<dbReference type="AlphaFoldDB" id="A0A5C6LRP7"/>
<name>A0A5C6LRP7_9BACT</name>
<dbReference type="EMBL" id="VOHS01000018">
    <property type="protein sequence ID" value="TWV99159.1"/>
    <property type="molecule type" value="Genomic_DNA"/>
</dbReference>
<keyword evidence="1" id="KW-0812">Transmembrane</keyword>
<protein>
    <recommendedName>
        <fullName evidence="4">DUF3185 family protein</fullName>
    </recommendedName>
</protein>
<dbReference type="Proteomes" id="UP000318815">
    <property type="component" value="Unassembled WGS sequence"/>
</dbReference>
<accession>A0A5C6LRP7</accession>
<organism evidence="2 3">
    <name type="scientific">Chitinophaga pinensis</name>
    <dbReference type="NCBI Taxonomy" id="79329"/>
    <lineage>
        <taxon>Bacteria</taxon>
        <taxon>Pseudomonadati</taxon>
        <taxon>Bacteroidota</taxon>
        <taxon>Chitinophagia</taxon>
        <taxon>Chitinophagales</taxon>
        <taxon>Chitinophagaceae</taxon>
        <taxon>Chitinophaga</taxon>
    </lineage>
</organism>
<keyword evidence="1" id="KW-1133">Transmembrane helix</keyword>
<evidence type="ECO:0008006" key="4">
    <source>
        <dbReference type="Google" id="ProtNLM"/>
    </source>
</evidence>
<sequence>MKTFGLILIVAGIAMIVIRGFSVKTQKKVVDLGPVEVNKTENRWVGWPTYAGGIVAVVGLVLVLSDRKK</sequence>
<keyword evidence="1" id="KW-0472">Membrane</keyword>
<proteinExistence type="predicted"/>
<reference evidence="2 3" key="1">
    <citation type="submission" date="2019-08" db="EMBL/GenBank/DDBJ databases">
        <title>Whole genome sequencing of chitin degrading bacteria Chitinophaga pinensis YS16.</title>
        <authorList>
            <person name="Singh R.P."/>
            <person name="Manchanda G."/>
            <person name="Maurya I.K."/>
            <person name="Joshi N.K."/>
            <person name="Srivastava A.K."/>
        </authorList>
    </citation>
    <scope>NUCLEOTIDE SEQUENCE [LARGE SCALE GENOMIC DNA]</scope>
    <source>
        <strain evidence="2 3">YS-16</strain>
    </source>
</reference>
<dbReference type="OrthoDB" id="1375121at2"/>
<gene>
    <name evidence="2" type="ORF">FEF09_17965</name>
</gene>
<evidence type="ECO:0000256" key="1">
    <source>
        <dbReference type="SAM" id="Phobius"/>
    </source>
</evidence>
<dbReference type="RefSeq" id="WP_146306395.1">
    <property type="nucleotide sequence ID" value="NZ_VOHS01000018.1"/>
</dbReference>
<comment type="caution">
    <text evidence="2">The sequence shown here is derived from an EMBL/GenBank/DDBJ whole genome shotgun (WGS) entry which is preliminary data.</text>
</comment>
<evidence type="ECO:0000313" key="3">
    <source>
        <dbReference type="Proteomes" id="UP000318815"/>
    </source>
</evidence>
<feature type="transmembrane region" description="Helical" evidence="1">
    <location>
        <begin position="44"/>
        <end position="64"/>
    </location>
</feature>